<dbReference type="InterPro" id="IPR029035">
    <property type="entry name" value="DHS-like_NAD/FAD-binding_dom"/>
</dbReference>
<name>A0A2W5PDR4_VARPD</name>
<dbReference type="InterPro" id="IPR026590">
    <property type="entry name" value="Ssirtuin_cat_dom"/>
</dbReference>
<dbReference type="GO" id="GO:0036054">
    <property type="term" value="F:protein-malonyllysine demalonylase activity"/>
    <property type="evidence" value="ECO:0007669"/>
    <property type="project" value="InterPro"/>
</dbReference>
<comment type="function">
    <text evidence="3">NAD-dependent lysine deacetylase and desuccinylase that specifically removes acetyl and succinyl groups on target proteins. Modulates the activities of several proteins which are inactive in their acylated form.</text>
</comment>
<feature type="binding site" evidence="3">
    <location>
        <position position="75"/>
    </location>
    <ligand>
        <name>substrate</name>
    </ligand>
</feature>
<keyword evidence="1" id="KW-0808">Transferase</keyword>
<dbReference type="Pfam" id="PF02146">
    <property type="entry name" value="SIR2"/>
    <property type="match status" value="1"/>
</dbReference>
<feature type="domain" description="Deacetylase sirtuin-type" evidence="5">
    <location>
        <begin position="1"/>
        <end position="260"/>
    </location>
</feature>
<feature type="binding site" evidence="3 4">
    <location>
        <position position="134"/>
    </location>
    <ligand>
        <name>Zn(2+)</name>
        <dbReference type="ChEBI" id="CHEBI:29105"/>
    </ligand>
</feature>
<dbReference type="SUPFAM" id="SSF52467">
    <property type="entry name" value="DHS-like NAD/FAD-binding domain"/>
    <property type="match status" value="1"/>
</dbReference>
<dbReference type="EC" id="2.3.1.286" evidence="3"/>
<dbReference type="Gene3D" id="3.30.1600.10">
    <property type="entry name" value="SIR2/SIRT2 'Small Domain"/>
    <property type="match status" value="1"/>
</dbReference>
<dbReference type="Proteomes" id="UP000249135">
    <property type="component" value="Unassembled WGS sequence"/>
</dbReference>
<dbReference type="GO" id="GO:0070403">
    <property type="term" value="F:NAD+ binding"/>
    <property type="evidence" value="ECO:0007669"/>
    <property type="project" value="UniProtKB-UniRule"/>
</dbReference>
<comment type="similarity">
    <text evidence="3">Belongs to the sirtuin family. Class III subfamily.</text>
</comment>
<dbReference type="InterPro" id="IPR027546">
    <property type="entry name" value="Sirtuin_class_III"/>
</dbReference>
<feature type="binding site" evidence="3">
    <location>
        <position position="72"/>
    </location>
    <ligand>
        <name>substrate</name>
    </ligand>
</feature>
<dbReference type="NCBIfam" id="NF001753">
    <property type="entry name" value="PRK00481.1-3"/>
    <property type="match status" value="1"/>
</dbReference>
<comment type="domain">
    <text evidence="3">2 residues (Tyr-72 and Arg-75) present in a large hydrophobic pocket are probably involved in substrate specificity. They are important for desuccinylation activity, but dispensable for deacetylation activity.</text>
</comment>
<comment type="caution">
    <text evidence="3">Lacks conserved residue(s) required for the propagation of feature annotation.</text>
</comment>
<comment type="subcellular location">
    <subcellularLocation>
        <location evidence="3">Cytoplasm</location>
    </subcellularLocation>
</comment>
<dbReference type="GO" id="GO:0036055">
    <property type="term" value="F:protein-succinyllysine desuccinylase activity"/>
    <property type="evidence" value="ECO:0007669"/>
    <property type="project" value="UniProtKB-UniRule"/>
</dbReference>
<feature type="binding site" evidence="3 4">
    <location>
        <position position="137"/>
    </location>
    <ligand>
        <name>Zn(2+)</name>
        <dbReference type="ChEBI" id="CHEBI:29105"/>
    </ligand>
</feature>
<keyword evidence="2 3" id="KW-0520">NAD</keyword>
<dbReference type="HAMAP" id="MF_01121">
    <property type="entry name" value="Sirtuin_ClassIII"/>
    <property type="match status" value="1"/>
</dbReference>
<comment type="caution">
    <text evidence="6">The sequence shown here is derived from an EMBL/GenBank/DDBJ whole genome shotgun (WGS) entry which is preliminary data.</text>
</comment>
<feature type="binding site" evidence="3 4">
    <location>
        <position position="162"/>
    </location>
    <ligand>
        <name>Zn(2+)</name>
        <dbReference type="ChEBI" id="CHEBI:29105"/>
    </ligand>
</feature>
<dbReference type="InterPro" id="IPR026591">
    <property type="entry name" value="Sirtuin_cat_small_dom_sf"/>
</dbReference>
<comment type="cofactor">
    <cofactor evidence="3">
        <name>Zn(2+)</name>
        <dbReference type="ChEBI" id="CHEBI:29105"/>
    </cofactor>
    <text evidence="3">Binds 1 zinc ion per subunit.</text>
</comment>
<keyword evidence="3" id="KW-0963">Cytoplasm</keyword>
<dbReference type="GO" id="GO:0008270">
    <property type="term" value="F:zinc ion binding"/>
    <property type="evidence" value="ECO:0007669"/>
    <property type="project" value="UniProtKB-UniRule"/>
</dbReference>
<dbReference type="AlphaFoldDB" id="A0A2W5PDR4"/>
<dbReference type="GO" id="GO:0017136">
    <property type="term" value="F:histone deacetylase activity, NAD-dependent"/>
    <property type="evidence" value="ECO:0007669"/>
    <property type="project" value="TreeGrafter"/>
</dbReference>
<accession>A0A2W5PDR4</accession>
<sequence length="260" mass="27102">MSGELAPVPPGLLAGARAARHVVVLTGAGMSSESGIPTFRDKASGLWARFRPEDLATPDAFARQPAVVWAWYEARRRQVARAQPNAGHRALRELAALSHVQSLAVVTQNVDDLHERAGSAEVLHLHGSLFAPRCFDCAHPFALPADEIADAPEVASLPPPRCSRCGGPVRPGVVWFGEALPEAPWRAALARVAAADLLLVVGTSGLVHPAAGLPDTARQNGAQVAILNPDADARGAPGDIVWQTTAARGLPALVEALGAG</sequence>
<dbReference type="Gene3D" id="3.40.50.1220">
    <property type="entry name" value="TPP-binding domain"/>
    <property type="match status" value="1"/>
</dbReference>
<dbReference type="PROSITE" id="PS50305">
    <property type="entry name" value="SIRTUIN"/>
    <property type="match status" value="1"/>
</dbReference>
<evidence type="ECO:0000313" key="7">
    <source>
        <dbReference type="Proteomes" id="UP000249135"/>
    </source>
</evidence>
<feature type="active site" description="Proton acceptor" evidence="3 4">
    <location>
        <position position="126"/>
    </location>
</feature>
<dbReference type="InterPro" id="IPR050134">
    <property type="entry name" value="NAD-dep_sirtuin_deacylases"/>
</dbReference>
<comment type="catalytic activity">
    <reaction evidence="3">
        <text>N(6)-succinyl-L-lysyl-[protein] + NAD(+) + H2O = 2''-O-succinyl-ADP-D-ribose + nicotinamide + L-lysyl-[protein]</text>
        <dbReference type="Rhea" id="RHEA:47668"/>
        <dbReference type="Rhea" id="RHEA-COMP:9752"/>
        <dbReference type="Rhea" id="RHEA-COMP:11877"/>
        <dbReference type="ChEBI" id="CHEBI:15377"/>
        <dbReference type="ChEBI" id="CHEBI:17154"/>
        <dbReference type="ChEBI" id="CHEBI:29969"/>
        <dbReference type="ChEBI" id="CHEBI:57540"/>
        <dbReference type="ChEBI" id="CHEBI:87830"/>
        <dbReference type="ChEBI" id="CHEBI:87832"/>
    </reaction>
</comment>
<feature type="binding site" evidence="3">
    <location>
        <begin position="228"/>
        <end position="230"/>
    </location>
    <ligand>
        <name>NAD(+)</name>
        <dbReference type="ChEBI" id="CHEBI:57540"/>
    </ligand>
</feature>
<dbReference type="InterPro" id="IPR003000">
    <property type="entry name" value="Sirtuin"/>
</dbReference>
<evidence type="ECO:0000256" key="4">
    <source>
        <dbReference type="PROSITE-ProRule" id="PRU00236"/>
    </source>
</evidence>
<organism evidence="6 7">
    <name type="scientific">Variovorax paradoxus</name>
    <dbReference type="NCBI Taxonomy" id="34073"/>
    <lineage>
        <taxon>Bacteria</taxon>
        <taxon>Pseudomonadati</taxon>
        <taxon>Pseudomonadota</taxon>
        <taxon>Betaproteobacteria</taxon>
        <taxon>Burkholderiales</taxon>
        <taxon>Comamonadaceae</taxon>
        <taxon>Variovorax</taxon>
    </lineage>
</organism>
<keyword evidence="3 4" id="KW-0479">Metal-binding</keyword>
<evidence type="ECO:0000256" key="2">
    <source>
        <dbReference type="ARBA" id="ARBA00023027"/>
    </source>
</evidence>
<feature type="binding site" evidence="3">
    <location>
        <position position="246"/>
    </location>
    <ligand>
        <name>NAD(+)</name>
        <dbReference type="ChEBI" id="CHEBI:57540"/>
    </ligand>
</feature>
<feature type="binding site" evidence="3 4">
    <location>
        <position position="165"/>
    </location>
    <ligand>
        <name>Zn(2+)</name>
        <dbReference type="ChEBI" id="CHEBI:29105"/>
    </ligand>
</feature>
<evidence type="ECO:0000259" key="5">
    <source>
        <dbReference type="PROSITE" id="PS50305"/>
    </source>
</evidence>
<dbReference type="GO" id="GO:0005737">
    <property type="term" value="C:cytoplasm"/>
    <property type="evidence" value="ECO:0007669"/>
    <property type="project" value="UniProtKB-SubCell"/>
</dbReference>
<comment type="catalytic activity">
    <reaction evidence="3">
        <text>N(6)-acetyl-L-lysyl-[protein] + NAD(+) + H2O = 2''-O-acetyl-ADP-D-ribose + nicotinamide + L-lysyl-[protein]</text>
        <dbReference type="Rhea" id="RHEA:43636"/>
        <dbReference type="Rhea" id="RHEA-COMP:9752"/>
        <dbReference type="Rhea" id="RHEA-COMP:10731"/>
        <dbReference type="ChEBI" id="CHEBI:15377"/>
        <dbReference type="ChEBI" id="CHEBI:17154"/>
        <dbReference type="ChEBI" id="CHEBI:29969"/>
        <dbReference type="ChEBI" id="CHEBI:57540"/>
        <dbReference type="ChEBI" id="CHEBI:61930"/>
        <dbReference type="ChEBI" id="CHEBI:83767"/>
        <dbReference type="EC" id="2.3.1.286"/>
    </reaction>
</comment>
<dbReference type="EMBL" id="QFPP01000619">
    <property type="protein sequence ID" value="PZQ63194.1"/>
    <property type="molecule type" value="Genomic_DNA"/>
</dbReference>
<proteinExistence type="inferred from homology"/>
<protein>
    <recommendedName>
        <fullName evidence="3">NAD-dependent protein deacylase</fullName>
        <ecNumber evidence="3">2.3.1.286</ecNumber>
    </recommendedName>
    <alternativeName>
        <fullName evidence="3">Regulatory protein SIR2 homolog</fullName>
    </alternativeName>
</protein>
<feature type="binding site" evidence="3">
    <location>
        <begin position="202"/>
        <end position="204"/>
    </location>
    <ligand>
        <name>NAD(+)</name>
        <dbReference type="ChEBI" id="CHEBI:57540"/>
    </ligand>
</feature>
<evidence type="ECO:0000256" key="3">
    <source>
        <dbReference type="HAMAP-Rule" id="MF_01121"/>
    </source>
</evidence>
<dbReference type="PANTHER" id="PTHR11085">
    <property type="entry name" value="NAD-DEPENDENT PROTEIN DEACYLASE SIRTUIN-5, MITOCHONDRIAL-RELATED"/>
    <property type="match status" value="1"/>
</dbReference>
<evidence type="ECO:0000256" key="1">
    <source>
        <dbReference type="ARBA" id="ARBA00022679"/>
    </source>
</evidence>
<dbReference type="PANTHER" id="PTHR11085:SF10">
    <property type="entry name" value="NAD-DEPENDENT PROTEIN DEACYLASE SIRTUIN-5, MITOCHONDRIAL-RELATED"/>
    <property type="match status" value="1"/>
</dbReference>
<dbReference type="CDD" id="cd01412">
    <property type="entry name" value="SIRT5_Af1_CobB"/>
    <property type="match status" value="1"/>
</dbReference>
<reference evidence="6 7" key="1">
    <citation type="submission" date="2017-08" db="EMBL/GenBank/DDBJ databases">
        <title>Infants hospitalized years apart are colonized by the same room-sourced microbial strains.</title>
        <authorList>
            <person name="Brooks B."/>
            <person name="Olm M.R."/>
            <person name="Firek B.A."/>
            <person name="Baker R."/>
            <person name="Thomas B.C."/>
            <person name="Morowitz M.J."/>
            <person name="Banfield J.F."/>
        </authorList>
    </citation>
    <scope>NUCLEOTIDE SEQUENCE [LARGE SCALE GENOMIC DNA]</scope>
    <source>
        <strain evidence="6">S2_005_003_R2_41</strain>
    </source>
</reference>
<keyword evidence="3 4" id="KW-0862">Zinc</keyword>
<evidence type="ECO:0000313" key="6">
    <source>
        <dbReference type="EMBL" id="PZQ63194.1"/>
    </source>
</evidence>
<feature type="binding site" evidence="3">
    <location>
        <begin position="108"/>
        <end position="111"/>
    </location>
    <ligand>
        <name>NAD(+)</name>
        <dbReference type="ChEBI" id="CHEBI:57540"/>
    </ligand>
</feature>
<gene>
    <name evidence="3" type="primary">cobB</name>
    <name evidence="6" type="ORF">DI563_28190</name>
</gene>